<evidence type="ECO:0000313" key="4">
    <source>
        <dbReference type="Proteomes" id="UP000011087"/>
    </source>
</evidence>
<organism evidence="2">
    <name type="scientific">Guillardia theta (strain CCMP2712)</name>
    <name type="common">Cryptophyte</name>
    <dbReference type="NCBI Taxonomy" id="905079"/>
    <lineage>
        <taxon>Eukaryota</taxon>
        <taxon>Cryptophyceae</taxon>
        <taxon>Pyrenomonadales</taxon>
        <taxon>Geminigeraceae</taxon>
        <taxon>Guillardia</taxon>
    </lineage>
</organism>
<evidence type="ECO:0000313" key="3">
    <source>
        <dbReference type="EnsemblProtists" id="EKX43659"/>
    </source>
</evidence>
<dbReference type="HOGENOM" id="CLU_988491_0_0_1"/>
<dbReference type="EMBL" id="JH993009">
    <property type="protein sequence ID" value="EKX43659.1"/>
    <property type="molecule type" value="Genomic_DNA"/>
</dbReference>
<dbReference type="RefSeq" id="XP_005830639.1">
    <property type="nucleotide sequence ID" value="XM_005830582.1"/>
</dbReference>
<dbReference type="PaxDb" id="55529-EKX43659"/>
<protein>
    <submittedName>
        <fullName evidence="2 3">Uncharacterized protein</fullName>
    </submittedName>
</protein>
<gene>
    <name evidence="2" type="ORF">GUITHDRAFT_110458</name>
</gene>
<feature type="chain" id="PRO_5008770957" evidence="1">
    <location>
        <begin position="20"/>
        <end position="282"/>
    </location>
</feature>
<reference evidence="4" key="2">
    <citation type="submission" date="2012-11" db="EMBL/GenBank/DDBJ databases">
        <authorList>
            <person name="Kuo A."/>
            <person name="Curtis B.A."/>
            <person name="Tanifuji G."/>
            <person name="Burki F."/>
            <person name="Gruber A."/>
            <person name="Irimia M."/>
            <person name="Maruyama S."/>
            <person name="Arias M.C."/>
            <person name="Ball S.G."/>
            <person name="Gile G.H."/>
            <person name="Hirakawa Y."/>
            <person name="Hopkins J.F."/>
            <person name="Rensing S.A."/>
            <person name="Schmutz J."/>
            <person name="Symeonidi A."/>
            <person name="Elias M."/>
            <person name="Eveleigh R.J."/>
            <person name="Herman E.K."/>
            <person name="Klute M.J."/>
            <person name="Nakayama T."/>
            <person name="Obornik M."/>
            <person name="Reyes-Prieto A."/>
            <person name="Armbrust E.V."/>
            <person name="Aves S.J."/>
            <person name="Beiko R.G."/>
            <person name="Coutinho P."/>
            <person name="Dacks J.B."/>
            <person name="Durnford D.G."/>
            <person name="Fast N.M."/>
            <person name="Green B.R."/>
            <person name="Grisdale C."/>
            <person name="Hempe F."/>
            <person name="Henrissat B."/>
            <person name="Hoppner M.P."/>
            <person name="Ishida K.-I."/>
            <person name="Kim E."/>
            <person name="Koreny L."/>
            <person name="Kroth P.G."/>
            <person name="Liu Y."/>
            <person name="Malik S.-B."/>
            <person name="Maier U.G."/>
            <person name="McRose D."/>
            <person name="Mock T."/>
            <person name="Neilson J.A."/>
            <person name="Onodera N.T."/>
            <person name="Poole A.M."/>
            <person name="Pritham E.J."/>
            <person name="Richards T.A."/>
            <person name="Rocap G."/>
            <person name="Roy S.W."/>
            <person name="Sarai C."/>
            <person name="Schaack S."/>
            <person name="Shirato S."/>
            <person name="Slamovits C.H."/>
            <person name="Spencer D.F."/>
            <person name="Suzuki S."/>
            <person name="Worden A.Z."/>
            <person name="Zauner S."/>
            <person name="Barry K."/>
            <person name="Bell C."/>
            <person name="Bharti A.K."/>
            <person name="Crow J.A."/>
            <person name="Grimwood J."/>
            <person name="Kramer R."/>
            <person name="Lindquist E."/>
            <person name="Lucas S."/>
            <person name="Salamov A."/>
            <person name="McFadden G.I."/>
            <person name="Lane C.E."/>
            <person name="Keeling P.J."/>
            <person name="Gray M.W."/>
            <person name="Grigoriev I.V."/>
            <person name="Archibald J.M."/>
        </authorList>
    </citation>
    <scope>NUCLEOTIDE SEQUENCE</scope>
    <source>
        <strain evidence="4">CCMP2712</strain>
    </source>
</reference>
<sequence length="282" mass="30695">MVLLLSLLLAMTMAAGGEGETTGLKMLHASTVNRWTSRGCQPKSAKGEGMPWAKPSLAMLRAVWKEDRRVEATRDVESSRSSLDMGVLLDNGVLYRNKVISSSDFRCLRLLGGGPGEQRSTKSTGAKVEEEDGSYCGVGSIFSCLCRWIKGKLMKHQDKQIVREQSSTEKNSKAALNLLLSTTGILALRSILHPPSTSPSSLQLMNIHGKGREGKQERRTFLENCVRSRELMERALEDGKVELSPRYVSSFGIITGMLWASVCGEIFSSLLPGQGEEEGGGG</sequence>
<proteinExistence type="predicted"/>
<feature type="signal peptide" evidence="1">
    <location>
        <begin position="1"/>
        <end position="19"/>
    </location>
</feature>
<keyword evidence="4" id="KW-1185">Reference proteome</keyword>
<keyword evidence="1" id="KW-0732">Signal</keyword>
<dbReference type="Proteomes" id="UP000011087">
    <property type="component" value="Unassembled WGS sequence"/>
</dbReference>
<name>L1J6C2_GUITC</name>
<dbReference type="KEGG" id="gtt:GUITHDRAFT_110458"/>
<evidence type="ECO:0000256" key="1">
    <source>
        <dbReference type="SAM" id="SignalP"/>
    </source>
</evidence>
<evidence type="ECO:0000313" key="2">
    <source>
        <dbReference type="EMBL" id="EKX43659.1"/>
    </source>
</evidence>
<dbReference type="EnsemblProtists" id="EKX43659">
    <property type="protein sequence ID" value="EKX43659"/>
    <property type="gene ID" value="GUITHDRAFT_110458"/>
</dbReference>
<reference evidence="2 4" key="1">
    <citation type="journal article" date="2012" name="Nature">
        <title>Algal genomes reveal evolutionary mosaicism and the fate of nucleomorphs.</title>
        <authorList>
            <consortium name="DOE Joint Genome Institute"/>
            <person name="Curtis B.A."/>
            <person name="Tanifuji G."/>
            <person name="Burki F."/>
            <person name="Gruber A."/>
            <person name="Irimia M."/>
            <person name="Maruyama S."/>
            <person name="Arias M.C."/>
            <person name="Ball S.G."/>
            <person name="Gile G.H."/>
            <person name="Hirakawa Y."/>
            <person name="Hopkins J.F."/>
            <person name="Kuo A."/>
            <person name="Rensing S.A."/>
            <person name="Schmutz J."/>
            <person name="Symeonidi A."/>
            <person name="Elias M."/>
            <person name="Eveleigh R.J."/>
            <person name="Herman E.K."/>
            <person name="Klute M.J."/>
            <person name="Nakayama T."/>
            <person name="Obornik M."/>
            <person name="Reyes-Prieto A."/>
            <person name="Armbrust E.V."/>
            <person name="Aves S.J."/>
            <person name="Beiko R.G."/>
            <person name="Coutinho P."/>
            <person name="Dacks J.B."/>
            <person name="Durnford D.G."/>
            <person name="Fast N.M."/>
            <person name="Green B.R."/>
            <person name="Grisdale C.J."/>
            <person name="Hempel F."/>
            <person name="Henrissat B."/>
            <person name="Hoppner M.P."/>
            <person name="Ishida K."/>
            <person name="Kim E."/>
            <person name="Koreny L."/>
            <person name="Kroth P.G."/>
            <person name="Liu Y."/>
            <person name="Malik S.B."/>
            <person name="Maier U.G."/>
            <person name="McRose D."/>
            <person name="Mock T."/>
            <person name="Neilson J.A."/>
            <person name="Onodera N.T."/>
            <person name="Poole A.M."/>
            <person name="Pritham E.J."/>
            <person name="Richards T.A."/>
            <person name="Rocap G."/>
            <person name="Roy S.W."/>
            <person name="Sarai C."/>
            <person name="Schaack S."/>
            <person name="Shirato S."/>
            <person name="Slamovits C.H."/>
            <person name="Spencer D.F."/>
            <person name="Suzuki S."/>
            <person name="Worden A.Z."/>
            <person name="Zauner S."/>
            <person name="Barry K."/>
            <person name="Bell C."/>
            <person name="Bharti A.K."/>
            <person name="Crow J.A."/>
            <person name="Grimwood J."/>
            <person name="Kramer R."/>
            <person name="Lindquist E."/>
            <person name="Lucas S."/>
            <person name="Salamov A."/>
            <person name="McFadden G.I."/>
            <person name="Lane C.E."/>
            <person name="Keeling P.J."/>
            <person name="Gray M.W."/>
            <person name="Grigoriev I.V."/>
            <person name="Archibald J.M."/>
        </authorList>
    </citation>
    <scope>NUCLEOTIDE SEQUENCE</scope>
    <source>
        <strain evidence="2 4">CCMP2712</strain>
    </source>
</reference>
<dbReference type="GeneID" id="17300260"/>
<dbReference type="AlphaFoldDB" id="L1J6C2"/>
<accession>L1J6C2</accession>
<reference evidence="3" key="3">
    <citation type="submission" date="2016-03" db="UniProtKB">
        <authorList>
            <consortium name="EnsemblProtists"/>
        </authorList>
    </citation>
    <scope>IDENTIFICATION</scope>
</reference>